<dbReference type="InterPro" id="IPR013783">
    <property type="entry name" value="Ig-like_fold"/>
</dbReference>
<dbReference type="InterPro" id="IPR003410">
    <property type="entry name" value="HYR_dom"/>
</dbReference>
<dbReference type="Proteomes" id="UP001261871">
    <property type="component" value="Unassembled WGS sequence"/>
</dbReference>
<dbReference type="Pfam" id="PF02494">
    <property type="entry name" value="HYR"/>
    <property type="match status" value="6"/>
</dbReference>
<evidence type="ECO:0000259" key="3">
    <source>
        <dbReference type="PROSITE" id="PS50825"/>
    </source>
</evidence>
<feature type="domain" description="HYR" evidence="3">
    <location>
        <begin position="435"/>
        <end position="515"/>
    </location>
</feature>
<dbReference type="RefSeq" id="WP_310007672.1">
    <property type="nucleotide sequence ID" value="NZ_JAVDTX010000006.1"/>
</dbReference>
<protein>
    <recommendedName>
        <fullName evidence="3">HYR domain-containing protein</fullName>
    </recommendedName>
</protein>
<feature type="non-terminal residue" evidence="4">
    <location>
        <position position="2506"/>
    </location>
</feature>
<evidence type="ECO:0000256" key="1">
    <source>
        <dbReference type="ARBA" id="ARBA00022737"/>
    </source>
</evidence>
<name>A0ABU1S6S0_9FLAO</name>
<dbReference type="InterPro" id="IPR057078">
    <property type="entry name" value="HYR-4C"/>
</dbReference>
<gene>
    <name evidence="4" type="ORF">J2W95_002641</name>
</gene>
<dbReference type="PANTHER" id="PTHR24273:SF32">
    <property type="entry name" value="HYALIN"/>
    <property type="match status" value="1"/>
</dbReference>
<proteinExistence type="predicted"/>
<organism evidence="4 5">
    <name type="scientific">Flavobacterium granuli</name>
    <dbReference type="NCBI Taxonomy" id="280093"/>
    <lineage>
        <taxon>Bacteria</taxon>
        <taxon>Pseudomonadati</taxon>
        <taxon>Bacteroidota</taxon>
        <taxon>Flavobacteriia</taxon>
        <taxon>Flavobacteriales</taxon>
        <taxon>Flavobacteriaceae</taxon>
        <taxon>Flavobacterium</taxon>
    </lineage>
</organism>
<feature type="domain" description="HYR" evidence="3">
    <location>
        <begin position="2122"/>
        <end position="2203"/>
    </location>
</feature>
<feature type="domain" description="HYR" evidence="3">
    <location>
        <begin position="2284"/>
        <end position="2367"/>
    </location>
</feature>
<feature type="region of interest" description="Disordered" evidence="2">
    <location>
        <begin position="185"/>
        <end position="205"/>
    </location>
</feature>
<feature type="domain" description="HYR" evidence="3">
    <location>
        <begin position="2038"/>
        <end position="2121"/>
    </location>
</feature>
<evidence type="ECO:0000313" key="5">
    <source>
        <dbReference type="Proteomes" id="UP001261871"/>
    </source>
</evidence>
<comment type="caution">
    <text evidence="4">The sequence shown here is derived from an EMBL/GenBank/DDBJ whole genome shotgun (WGS) entry which is preliminary data.</text>
</comment>
<dbReference type="Gene3D" id="2.60.40.10">
    <property type="entry name" value="Immunoglobulins"/>
    <property type="match status" value="20"/>
</dbReference>
<feature type="domain" description="HYR" evidence="3">
    <location>
        <begin position="2368"/>
        <end position="2449"/>
    </location>
</feature>
<keyword evidence="1" id="KW-0677">Repeat</keyword>
<dbReference type="PANTHER" id="PTHR24273">
    <property type="entry name" value="FI04643P-RELATED"/>
    <property type="match status" value="1"/>
</dbReference>
<evidence type="ECO:0000313" key="4">
    <source>
        <dbReference type="EMBL" id="MDR6845930.1"/>
    </source>
</evidence>
<reference evidence="4 5" key="1">
    <citation type="submission" date="2023-07" db="EMBL/GenBank/DDBJ databases">
        <title>Sorghum-associated microbial communities from plants grown in Nebraska, USA.</title>
        <authorList>
            <person name="Schachtman D."/>
        </authorList>
    </citation>
    <scope>NUCLEOTIDE SEQUENCE [LARGE SCALE GENOMIC DNA]</scope>
    <source>
        <strain evidence="4 5">BE124</strain>
    </source>
</reference>
<dbReference type="PROSITE" id="PS50825">
    <property type="entry name" value="HYR"/>
    <property type="match status" value="5"/>
</dbReference>
<dbReference type="EMBL" id="JAVDTX010000006">
    <property type="protein sequence ID" value="MDR6845930.1"/>
    <property type="molecule type" value="Genomic_DNA"/>
</dbReference>
<sequence>MKRNILFLKNNFTIILGVVLVFLIQQTAMGQIQSLASTTPVCLGDPSTITVSSDSFLANVSYTATYSLSGANTATNISIGMSGTLAGTRTFIVPTSSLTSLGTTTVTITRINAVDITANNTVGITVVPPFTAGGISNTGETMCSGNIPTLTIGSETDASGGGGSIVYQWQYSTDINFINNVTTISDSSTDPNSPPPPLRSGSVIGATYTPTQTLAQTTYYRRLAKDGVCDTAFTSSSGIWTVTVNLSPNLSNFSTGASDACLGFLSQVTISSTTLADGDYNVTYILSDANLATVTEKVTFSGDRGTFNTIPLNNFGNTAVTITNIEKDGCSVVPITGQTSVFVVNENVIASVSISTSSTTLCISPSNKTFTATTINGGPFTLYEWKVNDSIVSTTVNNVFTDSISVGDKVMCNAYSVKTCATPKPTISNEITLVADTEAPLISCPENVTVSADAGLCTASGVLLGSAPTTDNCGVISVTNNAPDIFSIGTTTVTWTVTDVSGNTASCTQTVTVIDDQDPTIATCAVTRNLVGCSTAVITSPIYSPTLASSSESEFENATNQGNVSDNCGIIEVTYIDVATGNCPIIVTRTWTIKDTQGNSSSCTQTINVQDTTAPVIDSLPAASTIDCPMTPVFAVATATDACGSAVTLTSADVTTPGACAGSYSVTRTWTATDACGNASTATQTINVQDTTAPVIDPLPAASTIDCPATPEFAVATATDECGSAVTLTSADVTTPGACAGSYSVTRTWTATDACGNVSTASQTINVQDTTAPVIDPLPAASTIDCPATPVFAVATATDECGSAVTLTSADVTTPGACAGSYSVTRTWTATDACGNASTATQTINVQDTTAPVIDPLPAASTIDCPATPEFAVATATDECGSAVTLTSADVTTPGACAGSYSVTRTWTATDACGNASTASQTINVQDTTAPVIDPLPAASTIDCPATPEFAVATATDACGSAFTLTSADVTTPGACAGSYSVTRTWTATDACGNVSTASQIINVQDTTAPVIDPLPAASTIDCPATPEFAVATATDACGSAVTLTSADVTTPGACAGSYSVTRTWTATDACGNASTATQTINVQDTTAPVIDPLPAASTIDCPATPEFAVATATDECGSAVTLTSADVTTPGACAGSYSVTRTWTATDACGNASTASQTINVQDTTAPVIDPLPAASTIDCPATPEFAVATATDACGSDFTLTSADVTTPGACAGSYSVTRTWTATDACGNASTASQIINVQDTTAPVIDPLPAASTIDCPATPEFAVATATDECGSAVTLTSADVTTPGACAGSYSVTRTWTATDACGNASTATQTINVQDTTAPVIDSLPAASTIDCPVTPVFAVATATDECGSDFTLTSADITTPGACAGSYSVTRTWTATDACGNASTASQTINVQDTTAPVIDPLPAASTIDCPATPVFAVATATDECGSAVTLTSADVTTPGACAGSYSVTRTWTATDACGNASTATQTINVQDTTAPVIDPLPAASTIDCPATPEFAVATATDECGSAVTLTSADVTTPGACAGSYSVTRTWTATDACGNASTASQTINVQDTTAPVIDPLPAASTIDCPATPEFAVATATDACGSAFTLTSADVNTPGTCAGSYSVTRTWTATDACGNASTAAQTINVQDTTAPVIDPLPAPSTIDCPATPEFAVATATDACGSAVTLTSADVNTPGACAGSYSVTRTWTATDACGNASTAFQTINVQDTTAPVIDPLPAVSTIDCPATPEFAVATATDECGSAVTLTSADVNTPGTCAGSYSVTRTWTATDACGNASTASQTINVQDTTAPVIDPLPAVSTIDCPATPVFAVATATDACGSTVTLTSADVTTPGTCTGSYSVTRTWTATDACGIASTASQTINVQDTTAPVIDPLPAPSTIDCPATPVFAVATATDACGSAVTLTSADVNTPGACAGSYSVTRTWTATDACGNASTASQIINVQDVTAPVLDAEPADITVSNIGDVPAMTNLDWTDNCDTGGAVAGVDGAFVGGGCGGTITRTWDVMDECENPAVTRTQIITVKDETMTDTEKPTISCPSDVSVAADAGLCTATGVSLGTATATDNCSTGASLVITNDAPTTFNIGTTTVTWTATDAAGNSQTCTQNVTVTDTEKPTISCPSDVSVAADAGLCTATGVSLGTATATDNCSTGVDLVITNDAPATFTTGTTTVIWTATDAAGNTQTCTQSVTVTDTEQPTITCPANVSVVADAGLCTASGLALGTPIAADNCSTGVDLVITNDAPTIFNIGTTIVTWTVSDAAGNTQTCTQSVTVTDTEQPTITCPANVSVVADAGLCSASGVALGTPTATDNCSTGVDLVITNDAPTIFNIGTTIVTWTATDVAGNPQTCTQSVTVSDTEKPSITCPSNVSVAADAGLCTATGVSLGTATATDNCSTGVDLVITNDAPATFTTGTTTVIWTATDAAGNTQTCTQSVTVTDNENPTITCPANVSIAADAGLCTTSGVALGTPIAADNCSTGVDLVITNDAPTIFNIGT</sequence>
<accession>A0ABU1S6S0</accession>
<dbReference type="Pfam" id="PF23237">
    <property type="entry name" value="HYR_4C"/>
    <property type="match status" value="17"/>
</dbReference>
<keyword evidence="5" id="KW-1185">Reference proteome</keyword>
<evidence type="ECO:0000256" key="2">
    <source>
        <dbReference type="SAM" id="MobiDB-lite"/>
    </source>
</evidence>